<dbReference type="GO" id="GO:0005737">
    <property type="term" value="C:cytoplasm"/>
    <property type="evidence" value="ECO:0007669"/>
    <property type="project" value="UniProtKB-SubCell"/>
</dbReference>
<protein>
    <recommendedName>
        <fullName evidence="8">Hydroxylysine kinase</fullName>
        <ecNumber evidence="7">2.7.1.81</ecNumber>
    </recommendedName>
</protein>
<evidence type="ECO:0000256" key="4">
    <source>
        <dbReference type="ARBA" id="ARBA00022777"/>
    </source>
</evidence>
<keyword evidence="3" id="KW-0808">Transferase</keyword>
<dbReference type="EC" id="2.7.1.81" evidence="7"/>
<evidence type="ECO:0000256" key="6">
    <source>
        <dbReference type="ARBA" id="ARBA00037368"/>
    </source>
</evidence>
<keyword evidence="10" id="KW-0614">Plasmid</keyword>
<evidence type="ECO:0000256" key="8">
    <source>
        <dbReference type="ARBA" id="ARBA00040505"/>
    </source>
</evidence>
<evidence type="ECO:0000256" key="7">
    <source>
        <dbReference type="ARBA" id="ARBA00038873"/>
    </source>
</evidence>
<proteinExistence type="predicted"/>
<keyword evidence="2" id="KW-0963">Cytoplasm</keyword>
<name>A0A4D7Z5V6_AGRTU</name>
<evidence type="ECO:0000256" key="1">
    <source>
        <dbReference type="ARBA" id="ARBA00004496"/>
    </source>
</evidence>
<evidence type="ECO:0000313" key="10">
    <source>
        <dbReference type="EMBL" id="QCL98179.1"/>
    </source>
</evidence>
<dbReference type="InterPro" id="IPR002575">
    <property type="entry name" value="Aminoglycoside_PTrfase"/>
</dbReference>
<dbReference type="InterPro" id="IPR011009">
    <property type="entry name" value="Kinase-like_dom_sf"/>
</dbReference>
<feature type="domain" description="Aminoglycoside phosphotransferase" evidence="9">
    <location>
        <begin position="79"/>
        <end position="290"/>
    </location>
</feature>
<evidence type="ECO:0000256" key="2">
    <source>
        <dbReference type="ARBA" id="ARBA00022490"/>
    </source>
</evidence>
<dbReference type="AlphaFoldDB" id="A0A4D7Z5V6"/>
<organism evidence="10 11">
    <name type="scientific">Agrobacterium tumefaciens</name>
    <dbReference type="NCBI Taxonomy" id="358"/>
    <lineage>
        <taxon>Bacteria</taxon>
        <taxon>Pseudomonadati</taxon>
        <taxon>Pseudomonadota</taxon>
        <taxon>Alphaproteobacteria</taxon>
        <taxon>Hyphomicrobiales</taxon>
        <taxon>Rhizobiaceae</taxon>
        <taxon>Rhizobium/Agrobacterium group</taxon>
        <taxon>Agrobacterium</taxon>
        <taxon>Agrobacterium tumefaciens complex</taxon>
    </lineage>
</organism>
<keyword evidence="4" id="KW-0418">Kinase</keyword>
<evidence type="ECO:0000256" key="5">
    <source>
        <dbReference type="ARBA" id="ARBA00036820"/>
    </source>
</evidence>
<dbReference type="PANTHER" id="PTHR21064">
    <property type="entry name" value="AMINOGLYCOSIDE PHOSPHOTRANSFERASE DOMAIN-CONTAINING PROTEIN-RELATED"/>
    <property type="match status" value="1"/>
</dbReference>
<comment type="catalytic activity">
    <reaction evidence="5">
        <text>(5R)-5-hydroxy-L-lysine + GTP = (5R)-5-phosphooxy-L-lysine + GDP + H(+)</text>
        <dbReference type="Rhea" id="RHEA:19049"/>
        <dbReference type="ChEBI" id="CHEBI:15378"/>
        <dbReference type="ChEBI" id="CHEBI:37565"/>
        <dbReference type="ChEBI" id="CHEBI:57882"/>
        <dbReference type="ChEBI" id="CHEBI:58189"/>
        <dbReference type="ChEBI" id="CHEBI:58357"/>
        <dbReference type="EC" id="2.7.1.81"/>
    </reaction>
</comment>
<accession>A0A4D7Z5V6</accession>
<comment type="function">
    <text evidence="6">Catalyzes the GTP-dependent phosphorylation of 5-hydroxy-L-lysine.</text>
</comment>
<dbReference type="Proteomes" id="UP000298649">
    <property type="component" value="Plasmid pAtCFBP7129b"/>
</dbReference>
<dbReference type="Gene3D" id="3.90.1200.10">
    <property type="match status" value="1"/>
</dbReference>
<dbReference type="Pfam" id="PF01636">
    <property type="entry name" value="APH"/>
    <property type="match status" value="1"/>
</dbReference>
<evidence type="ECO:0000256" key="3">
    <source>
        <dbReference type="ARBA" id="ARBA00022679"/>
    </source>
</evidence>
<dbReference type="InterPro" id="IPR050249">
    <property type="entry name" value="Pseudomonas-type_ThrB"/>
</dbReference>
<dbReference type="GO" id="GO:0047992">
    <property type="term" value="F:hydroxylysine kinase activity"/>
    <property type="evidence" value="ECO:0007669"/>
    <property type="project" value="UniProtKB-EC"/>
</dbReference>
<dbReference type="SUPFAM" id="SSF56112">
    <property type="entry name" value="Protein kinase-like (PK-like)"/>
    <property type="match status" value="1"/>
</dbReference>
<evidence type="ECO:0000313" key="11">
    <source>
        <dbReference type="Proteomes" id="UP000298649"/>
    </source>
</evidence>
<reference evidence="10 11" key="1">
    <citation type="submission" date="2019-04" db="EMBL/GenBank/DDBJ databases">
        <title>Complete genome sequence of Agrobacterium tumefaciens CFBP7129.</title>
        <authorList>
            <person name="Haryono M."/>
            <person name="Lin Y.-C."/>
            <person name="Lai E.-M."/>
            <person name="Kuo C.-H."/>
        </authorList>
    </citation>
    <scope>NUCLEOTIDE SEQUENCE [LARGE SCALE GENOMIC DNA]</scope>
    <source>
        <strain evidence="10 11">CFBP7129</strain>
        <plasmid evidence="11">patcfbp7129b</plasmid>
    </source>
</reference>
<geneLocation type="plasmid" evidence="11">
    <name>patcfbp7129b</name>
</geneLocation>
<comment type="subcellular location">
    <subcellularLocation>
        <location evidence="1">Cytoplasm</location>
    </subcellularLocation>
</comment>
<dbReference type="EMBL" id="CP039925">
    <property type="protein sequence ID" value="QCL98179.1"/>
    <property type="molecule type" value="Genomic_DNA"/>
</dbReference>
<dbReference type="PANTHER" id="PTHR21064:SF1">
    <property type="entry name" value="HYDROXYLYSINE KINASE"/>
    <property type="match status" value="1"/>
</dbReference>
<sequence>MQLLGERGNGILSRSHAGSAARRQRRIEMSEDLLERFDGGGDGARSRVQAHEVARVLEQYWGVRGRVRSLVAERDEILEVTTADNGHYVLKIYSASESTFLADLRARACVHIAEIDPVLPVPEIIRTNGGLQAIATLESGEDRVVQLMTFLDGIPQVDTQRSSRQAFEIGRALARTASALATFEHPADRRNLVWDLANAASVRPLLPEINSDRWQMPHRILQRFEDITHGKLQDLPSQVIHNDFNGHNLLMDPLDATRITGIIDFGDVTRSQRINDVAIAACYQVRFDEPGLSGALGVAQGYNFVSRLDQQEIEILYDLMLTRLAMAVAITEFRAIRLPERASQILKNTGYAWRALSHLTSLDRNWAADQFFAACDRETFS</sequence>
<gene>
    <name evidence="10" type="ORF">CFBP7129_28805</name>
</gene>
<evidence type="ECO:0000259" key="9">
    <source>
        <dbReference type="Pfam" id="PF01636"/>
    </source>
</evidence>